<protein>
    <recommendedName>
        <fullName evidence="1">F-box domain-containing protein</fullName>
    </recommendedName>
</protein>
<dbReference type="SMART" id="SM00256">
    <property type="entry name" value="FBOX"/>
    <property type="match status" value="1"/>
</dbReference>
<dbReference type="Proteomes" id="UP000194127">
    <property type="component" value="Unassembled WGS sequence"/>
</dbReference>
<dbReference type="SUPFAM" id="SSF81383">
    <property type="entry name" value="F-box domain"/>
    <property type="match status" value="1"/>
</dbReference>
<dbReference type="InterPro" id="IPR011047">
    <property type="entry name" value="Quinoprotein_ADH-like_sf"/>
</dbReference>
<dbReference type="CDD" id="cd09917">
    <property type="entry name" value="F-box_SF"/>
    <property type="match status" value="1"/>
</dbReference>
<dbReference type="OrthoDB" id="550575at2759"/>
<dbReference type="PROSITE" id="PS50181">
    <property type="entry name" value="FBOX"/>
    <property type="match status" value="1"/>
</dbReference>
<dbReference type="AlphaFoldDB" id="A0A1X6MZL9"/>
<dbReference type="SUPFAM" id="SSF50998">
    <property type="entry name" value="Quinoprotein alcohol dehydrogenase-like"/>
    <property type="match status" value="1"/>
</dbReference>
<dbReference type="GeneID" id="36325888"/>
<dbReference type="InterPro" id="IPR036047">
    <property type="entry name" value="F-box-like_dom_sf"/>
</dbReference>
<name>A0A1X6MZL9_9APHY</name>
<keyword evidence="3" id="KW-1185">Reference proteome</keyword>
<gene>
    <name evidence="2" type="ORF">POSPLADRAFT_1057580</name>
</gene>
<dbReference type="STRING" id="670580.A0A1X6MZL9"/>
<dbReference type="RefSeq" id="XP_024338613.1">
    <property type="nucleotide sequence ID" value="XM_024480938.1"/>
</dbReference>
<evidence type="ECO:0000259" key="1">
    <source>
        <dbReference type="PROSITE" id="PS50181"/>
    </source>
</evidence>
<accession>A0A1X6MZL9</accession>
<dbReference type="EMBL" id="KZ110598">
    <property type="protein sequence ID" value="OSX61819.1"/>
    <property type="molecule type" value="Genomic_DNA"/>
</dbReference>
<evidence type="ECO:0000313" key="3">
    <source>
        <dbReference type="Proteomes" id="UP000194127"/>
    </source>
</evidence>
<dbReference type="InterPro" id="IPR001810">
    <property type="entry name" value="F-box_dom"/>
</dbReference>
<evidence type="ECO:0000313" key="2">
    <source>
        <dbReference type="EMBL" id="OSX61819.1"/>
    </source>
</evidence>
<reference evidence="2 3" key="1">
    <citation type="submission" date="2017-04" db="EMBL/GenBank/DDBJ databases">
        <title>Genome Sequence of the Model Brown-Rot Fungus Postia placenta SB12.</title>
        <authorList>
            <consortium name="DOE Joint Genome Institute"/>
            <person name="Gaskell J."/>
            <person name="Kersten P."/>
            <person name="Larrondo L.F."/>
            <person name="Canessa P."/>
            <person name="Martinez D."/>
            <person name="Hibbett D."/>
            <person name="Schmoll M."/>
            <person name="Kubicek C.P."/>
            <person name="Martinez A.T."/>
            <person name="Yadav J."/>
            <person name="Master E."/>
            <person name="Magnuson J.K."/>
            <person name="James T."/>
            <person name="Yaver D."/>
            <person name="Berka R."/>
            <person name="Labutti K."/>
            <person name="Lipzen A."/>
            <person name="Aerts A."/>
            <person name="Barry K."/>
            <person name="Henrissat B."/>
            <person name="Blanchette R."/>
            <person name="Grigoriev I."/>
            <person name="Cullen D."/>
        </authorList>
    </citation>
    <scope>NUCLEOTIDE SEQUENCE [LARGE SCALE GENOMIC DNA]</scope>
    <source>
        <strain evidence="2 3">MAD-698-R-SB12</strain>
    </source>
</reference>
<feature type="domain" description="F-box" evidence="1">
    <location>
        <begin position="1"/>
        <end position="47"/>
    </location>
</feature>
<organism evidence="2 3">
    <name type="scientific">Postia placenta MAD-698-R-SB12</name>
    <dbReference type="NCBI Taxonomy" id="670580"/>
    <lineage>
        <taxon>Eukaryota</taxon>
        <taxon>Fungi</taxon>
        <taxon>Dikarya</taxon>
        <taxon>Basidiomycota</taxon>
        <taxon>Agaricomycotina</taxon>
        <taxon>Agaricomycetes</taxon>
        <taxon>Polyporales</taxon>
        <taxon>Adustoporiaceae</taxon>
        <taxon>Rhodonia</taxon>
    </lineage>
</organism>
<sequence length="659" mass="74187">MSLLEHLPVELFLSILRFVPLQYLYSLRRTSRTINNIIAANESYVYHHAALLHQYVNSADIGLSEIPRTGTAYPVRDTSTWKSFCELKRMYISFGLVAEILESGAQCFSLDKNWLGKGELSTRSYCTNDRDVHRIKVDEDRGLLITSYIDGGIRVTDTKTDERLWALSMSYVRPNAHVEYEKGFLIFDRIGHCKEVWRLSEDYISTDLPHNVAPEDSQETAWREAEQRFQNTSRGHFRPWALLTSPEITRAFRFSYPTLVVMSHMNAFLWDIPTGSLAQTLHNVQDLDGGVLPLGDVMYVDVSPQHVFVCGLVELRVFNRSDGAVALRIPAGRQVFADTRIVLTIPDVLRCFPSWAVGSYPPPPHAFMAAHVSRDGRDLVALISDNRLLLLKDFERVVRGQISLAEATLEVELISSTLNSGGIADWPVYLAFEHGRVSAVTTSGVYVFVLDAAEHTRCDSDILPQGATVSLERIQFKHEIPQHASFPNLAVAHVPQLKGQETLSEVRCLQMTATRLYLACDKQYLPNKGKERAEIALDVQRSYGRDEYIGPSNGPATSAATYATLPDAAFATWDTANTDEDLPGESTIFTGELGYSDEEEDWEDELDENGEDWEDHIEPYIVEDYDDGGMDMDVDEDGGESQELAVYCIDFTPEIMKEE</sequence>
<dbReference type="Pfam" id="PF00646">
    <property type="entry name" value="F-box"/>
    <property type="match status" value="1"/>
</dbReference>
<proteinExistence type="predicted"/>